<dbReference type="EMBL" id="WEHX01000009">
    <property type="protein sequence ID" value="KAB7662268.1"/>
    <property type="molecule type" value="Genomic_DNA"/>
</dbReference>
<evidence type="ECO:0000313" key="3">
    <source>
        <dbReference type="Proteomes" id="UP000430564"/>
    </source>
</evidence>
<reference evidence="2 3" key="1">
    <citation type="submission" date="2019-10" db="EMBL/GenBank/DDBJ databases">
        <title>Genome diversity of Sutterella seckii.</title>
        <authorList>
            <person name="Chaplin A.V."/>
            <person name="Sokolova S.R."/>
            <person name="Mosin K.A."/>
            <person name="Ivanova E.L."/>
            <person name="Kochetkova T.O."/>
            <person name="Goltsov A.Y."/>
            <person name="Trofimov D.Y."/>
            <person name="Efimov B.A."/>
        </authorList>
    </citation>
    <scope>NUCLEOTIDE SEQUENCE [LARGE SCALE GENOMIC DNA]</scope>
    <source>
        <strain evidence="2 3">ASD393</strain>
    </source>
</reference>
<feature type="compositionally biased region" description="Acidic residues" evidence="1">
    <location>
        <begin position="271"/>
        <end position="288"/>
    </location>
</feature>
<dbReference type="RefSeq" id="WP_152157714.1">
    <property type="nucleotide sequence ID" value="NZ_WEHX01000009.1"/>
</dbReference>
<gene>
    <name evidence="2" type="ORF">GBM95_02935</name>
</gene>
<accession>A0A6I1ET73</accession>
<evidence type="ECO:0000256" key="1">
    <source>
        <dbReference type="SAM" id="MobiDB-lite"/>
    </source>
</evidence>
<evidence type="ECO:0000313" key="2">
    <source>
        <dbReference type="EMBL" id="KAB7662268.1"/>
    </source>
</evidence>
<proteinExistence type="predicted"/>
<comment type="caution">
    <text evidence="2">The sequence shown here is derived from an EMBL/GenBank/DDBJ whole genome shotgun (WGS) entry which is preliminary data.</text>
</comment>
<sequence>MRKQSPVGKALERIVFNPENLRISVYGVTDGIARLSKAGAAEEDFLVFIESALPEPLMSKENEAVRAAASAAAEAFQRKTSIDSPDFGNAGDLSQAARAALFLLRYESLQDDLDTARRNGMAEAWKERYHAEVLKLREEALMLPFDLPLDFVELRPQGERLPRIWKIAVTGDKSEDLELALGIAELYGALVLRGDCDMNAGGKPLFKPSSTTVLIRSDVLSPEALETLMLTIGIAARWLLAVSPVDGISPVAAAELRLLPWKTRLLPKEEYEGDDADEEEDKEEEDPDAPFSGSPSEKLNHDPFTNPIRLKLIDPAKFDAKPSLMRRFSGPGYLALKIGLNLYLDEKSGFWPSVNRLLKE</sequence>
<dbReference type="Proteomes" id="UP000430564">
    <property type="component" value="Unassembled WGS sequence"/>
</dbReference>
<protein>
    <submittedName>
        <fullName evidence="2">Uncharacterized protein</fullName>
    </submittedName>
</protein>
<organism evidence="2 3">
    <name type="scientific">Sutterella seckii</name>
    <dbReference type="NCBI Taxonomy" id="1944635"/>
    <lineage>
        <taxon>Bacteria</taxon>
        <taxon>Pseudomonadati</taxon>
        <taxon>Pseudomonadota</taxon>
        <taxon>Betaproteobacteria</taxon>
        <taxon>Burkholderiales</taxon>
        <taxon>Sutterellaceae</taxon>
        <taxon>Sutterella</taxon>
    </lineage>
</organism>
<dbReference type="AlphaFoldDB" id="A0A6I1ET73"/>
<feature type="region of interest" description="Disordered" evidence="1">
    <location>
        <begin position="269"/>
        <end position="301"/>
    </location>
</feature>
<dbReference type="OrthoDB" id="9804023at2"/>
<name>A0A6I1ET73_9BURK</name>